<keyword evidence="3" id="KW-1185">Reference proteome</keyword>
<evidence type="ECO:0000313" key="3">
    <source>
        <dbReference type="Proteomes" id="UP000654913"/>
    </source>
</evidence>
<feature type="region of interest" description="Disordered" evidence="1">
    <location>
        <begin position="13"/>
        <end position="48"/>
    </location>
</feature>
<accession>A0A7R8AHL5</accession>
<feature type="compositionally biased region" description="Low complexity" evidence="1">
    <location>
        <begin position="16"/>
        <end position="27"/>
    </location>
</feature>
<protein>
    <submittedName>
        <fullName evidence="2">Uncharacterized protein</fullName>
    </submittedName>
</protein>
<sequence length="116" mass="13253">MFGTITLSALNPFRDSSTTNMSNSPTSRQGPDRWQMVSTENKNSNIDTDRKTTTIFEREEDEFVLIDKKRGGMFDYGVPYNGNGESLRLGQGTRRVKVSRRLQFTLVNGLYFGSWK</sequence>
<evidence type="ECO:0000313" key="2">
    <source>
        <dbReference type="EMBL" id="BCS19764.1"/>
    </source>
</evidence>
<dbReference type="AlphaFoldDB" id="A0A7R8AHL5"/>
<dbReference type="Proteomes" id="UP000654913">
    <property type="component" value="Chromosome 2"/>
</dbReference>
<organism evidence="2 3">
    <name type="scientific">Aspergillus puulaauensis</name>
    <dbReference type="NCBI Taxonomy" id="1220207"/>
    <lineage>
        <taxon>Eukaryota</taxon>
        <taxon>Fungi</taxon>
        <taxon>Dikarya</taxon>
        <taxon>Ascomycota</taxon>
        <taxon>Pezizomycotina</taxon>
        <taxon>Eurotiomycetes</taxon>
        <taxon>Eurotiomycetidae</taxon>
        <taxon>Eurotiales</taxon>
        <taxon>Aspergillaceae</taxon>
        <taxon>Aspergillus</taxon>
    </lineage>
</organism>
<dbReference type="KEGG" id="apuu:APUU_20196A"/>
<reference evidence="2" key="2">
    <citation type="submission" date="2021-02" db="EMBL/GenBank/DDBJ databases">
        <title>Aspergillus puulaauensis MK2 genome sequence.</title>
        <authorList>
            <person name="Futagami T."/>
            <person name="Mori K."/>
            <person name="Kadooka C."/>
            <person name="Tanaka T."/>
        </authorList>
    </citation>
    <scope>NUCLEOTIDE SEQUENCE</scope>
    <source>
        <strain evidence="2">MK2</strain>
    </source>
</reference>
<dbReference type="EMBL" id="AP024444">
    <property type="protein sequence ID" value="BCS19764.1"/>
    <property type="molecule type" value="Genomic_DNA"/>
</dbReference>
<evidence type="ECO:0000256" key="1">
    <source>
        <dbReference type="SAM" id="MobiDB-lite"/>
    </source>
</evidence>
<dbReference type="GeneID" id="64969769"/>
<name>A0A7R8AHL5_9EURO</name>
<reference evidence="2" key="1">
    <citation type="submission" date="2021-01" db="EMBL/GenBank/DDBJ databases">
        <authorList>
            <consortium name="Aspergillus puulaauensis MK2 genome sequencing consortium"/>
            <person name="Kazuki M."/>
            <person name="Futagami T."/>
        </authorList>
    </citation>
    <scope>NUCLEOTIDE SEQUENCE</scope>
    <source>
        <strain evidence="2">MK2</strain>
    </source>
</reference>
<dbReference type="RefSeq" id="XP_041551958.1">
    <property type="nucleotide sequence ID" value="XM_041698810.1"/>
</dbReference>
<gene>
    <name evidence="2" type="ORF">APUU_20196A</name>
</gene>
<feature type="compositionally biased region" description="Polar residues" evidence="1">
    <location>
        <begin position="36"/>
        <end position="46"/>
    </location>
</feature>
<proteinExistence type="predicted"/>